<name>A0A7S1X9D1_9CHLO</name>
<evidence type="ECO:0000313" key="1">
    <source>
        <dbReference type="EMBL" id="CAD9216358.1"/>
    </source>
</evidence>
<gene>
    <name evidence="1" type="ORF">TCHU04912_LOCUS18598</name>
</gene>
<organism evidence="1">
    <name type="scientific">Tetraselmis chuii</name>
    <dbReference type="NCBI Taxonomy" id="63592"/>
    <lineage>
        <taxon>Eukaryota</taxon>
        <taxon>Viridiplantae</taxon>
        <taxon>Chlorophyta</taxon>
        <taxon>core chlorophytes</taxon>
        <taxon>Chlorodendrophyceae</taxon>
        <taxon>Chlorodendrales</taxon>
        <taxon>Chlorodendraceae</taxon>
        <taxon>Tetraselmis</taxon>
    </lineage>
</organism>
<protein>
    <submittedName>
        <fullName evidence="1">Uncharacterized protein</fullName>
    </submittedName>
</protein>
<sequence length="335" mass="36982">MWQALLPQLCAEDALHKGEAGYKQWSELREYLFLVGWVGADLPDGHPLQPDEAVTETVEGYMELLPKFSEALAKLDSNAETADNGKKKKAKEGAMKDAHGLSIERLAQGLGNRRNNLKAMRGAADGQSIVRSVDEAPSGYGSDELSGELHVYPDVVDVIKLTAEEKAQRELCTWPSFASLPLLSLGCTELPEPWSFLDFKELGEDAEATTALDVKMLMARRILQHQEGGTGATDEVGMGCLHDMLEAAKRLLHFPQMHLLDDGGPPVRGNEASADRLSSYFKARRKEVERLIGVLKLKIDEERVQAVKYVGMAMASDALRLLDQRSIDRTPERAQ</sequence>
<accession>A0A7S1X9D1</accession>
<dbReference type="AlphaFoldDB" id="A0A7S1X9D1"/>
<reference evidence="1" key="1">
    <citation type="submission" date="2021-01" db="EMBL/GenBank/DDBJ databases">
        <authorList>
            <person name="Corre E."/>
            <person name="Pelletier E."/>
            <person name="Niang G."/>
            <person name="Scheremetjew M."/>
            <person name="Finn R."/>
            <person name="Kale V."/>
            <person name="Holt S."/>
            <person name="Cochrane G."/>
            <person name="Meng A."/>
            <person name="Brown T."/>
            <person name="Cohen L."/>
        </authorList>
    </citation>
    <scope>NUCLEOTIDE SEQUENCE</scope>
    <source>
        <strain evidence="1">PLY429</strain>
    </source>
</reference>
<dbReference type="EMBL" id="HBGG01035551">
    <property type="protein sequence ID" value="CAD9216358.1"/>
    <property type="molecule type" value="Transcribed_RNA"/>
</dbReference>
<proteinExistence type="predicted"/>